<gene>
    <name evidence="4" type="ORF">Pr1d_16110</name>
</gene>
<sequence>MRMGESETLRLRSNWLLLICLLVVLISSYLASLVQTSGGRVQVQEIKIPTQNGQWIVADLFKPRIATRKNPAPLVVVVPGFQRSKETLSNISLELARRNVVVIAIDPYAQGGSSSSTSRRSATTEGYGMFAVVNYAYDTPNLNYIDKSRIAATGHSAGGNAAIRGANYFGKIARKTEKPCKLNAIFVSGYVETMDNEVLQDVRCNVGMSYAKYDEGAYRTELKNGDMRFAPEALRLVNSGLLEKGPEIEEVEIGRYYGNKDDKNLRVVFNEGLLHPFQPYAIEPTENQLDYFKEVFQLDSGLPSKDQIWYWKELLTLLSSIAALVALVPLARLLLELPLFKDLAHPLPKALPKPHGKGRMIFWSLFFISAVVACFSYIPMAELSQRLFVAASSREQTWFFPQRMNNAVMLWAVLNGIVGFLLFFLSYYYHGRLHGVLPEMWGSRTNLVELTKTFLLSLLLFACFFQLLFAVHYFFHVDYRFVFFGARVFQPVMFILLSMYAPIFFLFFLSNSLRVNGAMRFEGEPEWKSMLLAGLANTIGLLLILVVQYSVFALTGTVYWTDGWLYVNLLFAVVPIMFILPYFNRYFFRLTGRIYLGPMTTCLVFVMILLSNTVCYIPL</sequence>
<keyword evidence="5" id="KW-1185">Reference proteome</keyword>
<feature type="transmembrane region" description="Helical" evidence="2">
    <location>
        <begin position="360"/>
        <end position="378"/>
    </location>
</feature>
<proteinExistence type="predicted"/>
<protein>
    <submittedName>
        <fullName evidence="4">Alpha/beta hydrolase family protein</fullName>
    </submittedName>
</protein>
<evidence type="ECO:0000313" key="5">
    <source>
        <dbReference type="Proteomes" id="UP000323917"/>
    </source>
</evidence>
<feature type="transmembrane region" description="Helical" evidence="2">
    <location>
        <begin position="408"/>
        <end position="429"/>
    </location>
</feature>
<organism evidence="4 5">
    <name type="scientific">Bythopirellula goksoeyrii</name>
    <dbReference type="NCBI Taxonomy" id="1400387"/>
    <lineage>
        <taxon>Bacteria</taxon>
        <taxon>Pseudomonadati</taxon>
        <taxon>Planctomycetota</taxon>
        <taxon>Planctomycetia</taxon>
        <taxon>Pirellulales</taxon>
        <taxon>Lacipirellulaceae</taxon>
        <taxon>Bythopirellula</taxon>
    </lineage>
</organism>
<feature type="transmembrane region" description="Helical" evidence="2">
    <location>
        <begin position="563"/>
        <end position="583"/>
    </location>
</feature>
<reference evidence="4 5" key="1">
    <citation type="submission" date="2019-08" db="EMBL/GenBank/DDBJ databases">
        <title>Deep-cultivation of Planctomycetes and their phenomic and genomic characterization uncovers novel biology.</title>
        <authorList>
            <person name="Wiegand S."/>
            <person name="Jogler M."/>
            <person name="Boedeker C."/>
            <person name="Pinto D."/>
            <person name="Vollmers J."/>
            <person name="Rivas-Marin E."/>
            <person name="Kohn T."/>
            <person name="Peeters S.H."/>
            <person name="Heuer A."/>
            <person name="Rast P."/>
            <person name="Oberbeckmann S."/>
            <person name="Bunk B."/>
            <person name="Jeske O."/>
            <person name="Meyerdierks A."/>
            <person name="Storesund J.E."/>
            <person name="Kallscheuer N."/>
            <person name="Luecker S."/>
            <person name="Lage O.M."/>
            <person name="Pohl T."/>
            <person name="Merkel B.J."/>
            <person name="Hornburger P."/>
            <person name="Mueller R.-W."/>
            <person name="Bruemmer F."/>
            <person name="Labrenz M."/>
            <person name="Spormann A.M."/>
            <person name="Op den Camp H."/>
            <person name="Overmann J."/>
            <person name="Amann R."/>
            <person name="Jetten M.S.M."/>
            <person name="Mascher T."/>
            <person name="Medema M.H."/>
            <person name="Devos D.P."/>
            <person name="Kaster A.-K."/>
            <person name="Ovreas L."/>
            <person name="Rohde M."/>
            <person name="Galperin M.Y."/>
            <person name="Jogler C."/>
        </authorList>
    </citation>
    <scope>NUCLEOTIDE SEQUENCE [LARGE SCALE GENOMIC DNA]</scope>
    <source>
        <strain evidence="4 5">Pr1d</strain>
    </source>
</reference>
<evidence type="ECO:0000259" key="3">
    <source>
        <dbReference type="Pfam" id="PF12740"/>
    </source>
</evidence>
<evidence type="ECO:0000256" key="2">
    <source>
        <dbReference type="SAM" id="Phobius"/>
    </source>
</evidence>
<feature type="transmembrane region" description="Helical" evidence="2">
    <location>
        <begin position="595"/>
        <end position="617"/>
    </location>
</feature>
<feature type="transmembrane region" description="Helical" evidence="2">
    <location>
        <begin position="530"/>
        <end position="551"/>
    </location>
</feature>
<dbReference type="KEGG" id="bgok:Pr1d_16110"/>
<dbReference type="AlphaFoldDB" id="A0A5B9QBN7"/>
<dbReference type="EMBL" id="CP042913">
    <property type="protein sequence ID" value="QEG34336.1"/>
    <property type="molecule type" value="Genomic_DNA"/>
</dbReference>
<dbReference type="Gene3D" id="3.40.50.1820">
    <property type="entry name" value="alpha/beta hydrolase"/>
    <property type="match status" value="1"/>
</dbReference>
<dbReference type="PANTHER" id="PTHR22946:SF9">
    <property type="entry name" value="POLYKETIDE TRANSFERASE AF380"/>
    <property type="match status" value="1"/>
</dbReference>
<evidence type="ECO:0000256" key="1">
    <source>
        <dbReference type="ARBA" id="ARBA00022801"/>
    </source>
</evidence>
<feature type="transmembrane region" description="Helical" evidence="2">
    <location>
        <begin position="450"/>
        <end position="476"/>
    </location>
</feature>
<feature type="domain" description="PET hydrolase/cutinase-like" evidence="3">
    <location>
        <begin position="32"/>
        <end position="171"/>
    </location>
</feature>
<accession>A0A5B9QBN7</accession>
<feature type="transmembrane region" description="Helical" evidence="2">
    <location>
        <begin position="314"/>
        <end position="339"/>
    </location>
</feature>
<keyword evidence="2" id="KW-0812">Transmembrane</keyword>
<dbReference type="SUPFAM" id="SSF53474">
    <property type="entry name" value="alpha/beta-Hydrolases"/>
    <property type="match status" value="1"/>
</dbReference>
<dbReference type="InterPro" id="IPR041127">
    <property type="entry name" value="PET_hydrolase/cutinase-like"/>
</dbReference>
<dbReference type="Pfam" id="PF12740">
    <property type="entry name" value="PETase"/>
    <property type="match status" value="1"/>
</dbReference>
<feature type="transmembrane region" description="Helical" evidence="2">
    <location>
        <begin position="488"/>
        <end position="509"/>
    </location>
</feature>
<dbReference type="Proteomes" id="UP000323917">
    <property type="component" value="Chromosome"/>
</dbReference>
<dbReference type="InterPro" id="IPR050261">
    <property type="entry name" value="FrsA_esterase"/>
</dbReference>
<evidence type="ECO:0000313" key="4">
    <source>
        <dbReference type="EMBL" id="QEG34336.1"/>
    </source>
</evidence>
<name>A0A5B9QBN7_9BACT</name>
<dbReference type="GO" id="GO:0052689">
    <property type="term" value="F:carboxylic ester hydrolase activity"/>
    <property type="evidence" value="ECO:0007669"/>
    <property type="project" value="UniProtKB-ARBA"/>
</dbReference>
<keyword evidence="2" id="KW-1133">Transmembrane helix</keyword>
<dbReference type="PANTHER" id="PTHR22946">
    <property type="entry name" value="DIENELACTONE HYDROLASE DOMAIN-CONTAINING PROTEIN-RELATED"/>
    <property type="match status" value="1"/>
</dbReference>
<dbReference type="InterPro" id="IPR029058">
    <property type="entry name" value="AB_hydrolase_fold"/>
</dbReference>
<keyword evidence="2" id="KW-0472">Membrane</keyword>
<keyword evidence="1 4" id="KW-0378">Hydrolase</keyword>